<proteinExistence type="predicted"/>
<accession>A0A915K6L6</accession>
<dbReference type="Proteomes" id="UP000887565">
    <property type="component" value="Unplaced"/>
</dbReference>
<dbReference type="AlphaFoldDB" id="A0A915K6L6"/>
<name>A0A915K6L6_ROMCU</name>
<sequence>MTELICALLVGMGLQQINPKLTGGFSRTNNFFSQNSTNVFVAFFRGVLNLFYDFHFFALDTYQDFEKLRQPHDDSFVTHKSFAQRDTISTNFTKDHLLSLNFRIFDASITT</sequence>
<keyword evidence="1" id="KW-1185">Reference proteome</keyword>
<reference evidence="2" key="1">
    <citation type="submission" date="2022-11" db="UniProtKB">
        <authorList>
            <consortium name="WormBaseParasite"/>
        </authorList>
    </citation>
    <scope>IDENTIFICATION</scope>
</reference>
<evidence type="ECO:0000313" key="2">
    <source>
        <dbReference type="WBParaSite" id="nRc.2.0.1.t33829-RA"/>
    </source>
</evidence>
<protein>
    <submittedName>
        <fullName evidence="2">Uncharacterized protein</fullName>
    </submittedName>
</protein>
<organism evidence="1 2">
    <name type="scientific">Romanomermis culicivorax</name>
    <name type="common">Nematode worm</name>
    <dbReference type="NCBI Taxonomy" id="13658"/>
    <lineage>
        <taxon>Eukaryota</taxon>
        <taxon>Metazoa</taxon>
        <taxon>Ecdysozoa</taxon>
        <taxon>Nematoda</taxon>
        <taxon>Enoplea</taxon>
        <taxon>Dorylaimia</taxon>
        <taxon>Mermithida</taxon>
        <taxon>Mermithoidea</taxon>
        <taxon>Mermithidae</taxon>
        <taxon>Romanomermis</taxon>
    </lineage>
</organism>
<dbReference type="WBParaSite" id="nRc.2.0.1.t33829-RA">
    <property type="protein sequence ID" value="nRc.2.0.1.t33829-RA"/>
    <property type="gene ID" value="nRc.2.0.1.g33829"/>
</dbReference>
<evidence type="ECO:0000313" key="1">
    <source>
        <dbReference type="Proteomes" id="UP000887565"/>
    </source>
</evidence>